<evidence type="ECO:0000256" key="2">
    <source>
        <dbReference type="SAM" id="Phobius"/>
    </source>
</evidence>
<feature type="signal peptide" evidence="3">
    <location>
        <begin position="1"/>
        <end position="23"/>
    </location>
</feature>
<proteinExistence type="predicted"/>
<dbReference type="AlphaFoldDB" id="A0AAW9WM99"/>
<dbReference type="EMBL" id="WNME01000016">
    <property type="protein sequence ID" value="MUB65528.1"/>
    <property type="molecule type" value="Genomic_DNA"/>
</dbReference>
<evidence type="ECO:0000313" key="4">
    <source>
        <dbReference type="EMBL" id="MUB65528.1"/>
    </source>
</evidence>
<evidence type="ECO:0000256" key="3">
    <source>
        <dbReference type="SAM" id="SignalP"/>
    </source>
</evidence>
<comment type="caution">
    <text evidence="4">The sequence shown here is derived from an EMBL/GenBank/DDBJ whole genome shotgun (WGS) entry which is preliminary data.</text>
</comment>
<feature type="compositionally biased region" description="Basic and acidic residues" evidence="1">
    <location>
        <begin position="130"/>
        <end position="139"/>
    </location>
</feature>
<evidence type="ECO:0000313" key="5">
    <source>
        <dbReference type="Proteomes" id="UP000434223"/>
    </source>
</evidence>
<sequence>MKKRTRTAGICSLLSLLFSTILASTIFCITAYAGSINGNEQSIVSVIHGQFEQDGVVYKVRQEYINSAVSYLQQDDVDLTAEQAQAVISEIYSNVQTGVESGYLEPIGQAVPEETTAAEEQSGGAAGETGVKDTDKEGSGTENQDVSETNPDEQLTDPPESDSPAEIEPEENSEQVTEAEIPEPPEVISILELVDKAPPQSYEYLSRDTDALMARIHIPYLTVIYLIILMAAVIVVIAAISFIKKLLVNHRRRKLRKCLKYILAAEIGVLSAICFTAAGVWIGAFQDSAVLNKLADTGYYRTIFEELRRDTSISFALLDIPDNVMDGAITYERVVMAARQQVESDLSQGAYQADTSVLTGQLEADIRSYLEGRSVTMTEQAEIGLNELMNRLDQKYTSLLKWPFAEWWIKMRTEFFAFAKTALPLSLLLAICSQALMIGLNHYKHRGVILGGKSLVGGGVITAAVFGVGMAMTSQNLPKMTPDYMERFFKIYSSGLCKTGMLTGAIGVLLGIIVLVAVHTWKDSK</sequence>
<dbReference type="RefSeq" id="WP_155560874.1">
    <property type="nucleotide sequence ID" value="NZ_WNME01000016.1"/>
</dbReference>
<keyword evidence="2" id="KW-1133">Transmembrane helix</keyword>
<feature type="transmembrane region" description="Helical" evidence="2">
    <location>
        <begin position="261"/>
        <end position="284"/>
    </location>
</feature>
<gene>
    <name evidence="4" type="ORF">GNE07_21125</name>
</gene>
<feature type="transmembrane region" description="Helical" evidence="2">
    <location>
        <begin position="450"/>
        <end position="471"/>
    </location>
</feature>
<feature type="compositionally biased region" description="Low complexity" evidence="1">
    <location>
        <begin position="114"/>
        <end position="123"/>
    </location>
</feature>
<keyword evidence="2" id="KW-0812">Transmembrane</keyword>
<feature type="transmembrane region" description="Helical" evidence="2">
    <location>
        <begin position="218"/>
        <end position="240"/>
    </location>
</feature>
<protein>
    <recommendedName>
        <fullName evidence="6">ABC transporter permease</fullName>
    </recommendedName>
</protein>
<name>A0AAW9WM99_9FIRM</name>
<dbReference type="Proteomes" id="UP000434223">
    <property type="component" value="Unassembled WGS sequence"/>
</dbReference>
<keyword evidence="2" id="KW-0472">Membrane</keyword>
<feature type="transmembrane region" description="Helical" evidence="2">
    <location>
        <begin position="415"/>
        <end position="438"/>
    </location>
</feature>
<organism evidence="4 5">
    <name type="scientific">Hungatella hathewayi</name>
    <dbReference type="NCBI Taxonomy" id="154046"/>
    <lineage>
        <taxon>Bacteria</taxon>
        <taxon>Bacillati</taxon>
        <taxon>Bacillota</taxon>
        <taxon>Clostridia</taxon>
        <taxon>Lachnospirales</taxon>
        <taxon>Lachnospiraceae</taxon>
        <taxon>Hungatella</taxon>
    </lineage>
</organism>
<feature type="compositionally biased region" description="Acidic residues" evidence="1">
    <location>
        <begin position="150"/>
        <end position="173"/>
    </location>
</feature>
<accession>A0AAW9WM99</accession>
<evidence type="ECO:0008006" key="6">
    <source>
        <dbReference type="Google" id="ProtNLM"/>
    </source>
</evidence>
<keyword evidence="3" id="KW-0732">Signal</keyword>
<feature type="transmembrane region" description="Helical" evidence="2">
    <location>
        <begin position="491"/>
        <end position="518"/>
    </location>
</feature>
<evidence type="ECO:0000256" key="1">
    <source>
        <dbReference type="SAM" id="MobiDB-lite"/>
    </source>
</evidence>
<reference evidence="4 5" key="1">
    <citation type="submission" date="2019-09" db="EMBL/GenBank/DDBJ databases">
        <title>Draft genome sequencing of Hungatella hathewayi 123Y-2.</title>
        <authorList>
            <person name="Lv Q."/>
            <person name="Li S."/>
        </authorList>
    </citation>
    <scope>NUCLEOTIDE SEQUENCE [LARGE SCALE GENOMIC DNA]</scope>
    <source>
        <strain evidence="4 5">123Y-2</strain>
    </source>
</reference>
<feature type="region of interest" description="Disordered" evidence="1">
    <location>
        <begin position="114"/>
        <end position="181"/>
    </location>
</feature>
<feature type="chain" id="PRO_5043847066" description="ABC transporter permease" evidence="3">
    <location>
        <begin position="24"/>
        <end position="525"/>
    </location>
</feature>
<feature type="compositionally biased region" description="Polar residues" evidence="1">
    <location>
        <begin position="140"/>
        <end position="149"/>
    </location>
</feature>